<organism evidence="4 5">
    <name type="scientific">Hyalangium rubrum</name>
    <dbReference type="NCBI Taxonomy" id="3103134"/>
    <lineage>
        <taxon>Bacteria</taxon>
        <taxon>Pseudomonadati</taxon>
        <taxon>Myxococcota</taxon>
        <taxon>Myxococcia</taxon>
        <taxon>Myxococcales</taxon>
        <taxon>Cystobacterineae</taxon>
        <taxon>Archangiaceae</taxon>
        <taxon>Hyalangium</taxon>
    </lineage>
</organism>
<sequence length="129" mass="14341">MDSSTATTVLLVEDNEDIREGLSTLLEAENYEVTPVGTAEDGMERLRVRSFHIIVTDYMLPGESGRWMVEQARREACIGKTPVLMITAHPRVEPPAGVHILHKPLDINEFLRAVEKVLTSASQRTARTG</sequence>
<feature type="domain" description="Response regulatory" evidence="3">
    <location>
        <begin position="8"/>
        <end position="118"/>
    </location>
</feature>
<keyword evidence="5" id="KW-1185">Reference proteome</keyword>
<evidence type="ECO:0000259" key="3">
    <source>
        <dbReference type="PROSITE" id="PS50110"/>
    </source>
</evidence>
<proteinExistence type="predicted"/>
<dbReference type="InterPro" id="IPR050595">
    <property type="entry name" value="Bact_response_regulator"/>
</dbReference>
<evidence type="ECO:0000256" key="2">
    <source>
        <dbReference type="PROSITE-ProRule" id="PRU00169"/>
    </source>
</evidence>
<evidence type="ECO:0000256" key="1">
    <source>
        <dbReference type="ARBA" id="ARBA00022553"/>
    </source>
</evidence>
<dbReference type="PROSITE" id="PS50110">
    <property type="entry name" value="RESPONSE_REGULATORY"/>
    <property type="match status" value="1"/>
</dbReference>
<comment type="caution">
    <text evidence="4">The sequence shown here is derived from an EMBL/GenBank/DDBJ whole genome shotgun (WGS) entry which is preliminary data.</text>
</comment>
<reference evidence="4 5" key="1">
    <citation type="submission" date="2023-12" db="EMBL/GenBank/DDBJ databases">
        <title>the genome sequence of Hyalangium sp. s54d21.</title>
        <authorList>
            <person name="Zhang X."/>
        </authorList>
    </citation>
    <scope>NUCLEOTIDE SEQUENCE [LARGE SCALE GENOMIC DNA]</scope>
    <source>
        <strain evidence="5">s54d21</strain>
    </source>
</reference>
<dbReference type="InterPro" id="IPR001789">
    <property type="entry name" value="Sig_transdc_resp-reg_receiver"/>
</dbReference>
<gene>
    <name evidence="4" type="ORF">SYV04_37070</name>
</gene>
<evidence type="ECO:0000313" key="4">
    <source>
        <dbReference type="EMBL" id="MDY7232060.1"/>
    </source>
</evidence>
<dbReference type="SUPFAM" id="SSF52172">
    <property type="entry name" value="CheY-like"/>
    <property type="match status" value="1"/>
</dbReference>
<accession>A0ABU5HJ00</accession>
<protein>
    <submittedName>
        <fullName evidence="4">Response regulator</fullName>
    </submittedName>
</protein>
<evidence type="ECO:0000313" key="5">
    <source>
        <dbReference type="Proteomes" id="UP001291309"/>
    </source>
</evidence>
<dbReference type="SMART" id="SM00448">
    <property type="entry name" value="REC"/>
    <property type="match status" value="1"/>
</dbReference>
<dbReference type="EMBL" id="JAXIVS010000017">
    <property type="protein sequence ID" value="MDY7232060.1"/>
    <property type="molecule type" value="Genomic_DNA"/>
</dbReference>
<name>A0ABU5HJ00_9BACT</name>
<dbReference type="InterPro" id="IPR011006">
    <property type="entry name" value="CheY-like_superfamily"/>
</dbReference>
<dbReference type="PANTHER" id="PTHR44591:SF3">
    <property type="entry name" value="RESPONSE REGULATORY DOMAIN-CONTAINING PROTEIN"/>
    <property type="match status" value="1"/>
</dbReference>
<feature type="modified residue" description="4-aspartylphosphate" evidence="2">
    <location>
        <position position="57"/>
    </location>
</feature>
<dbReference type="Proteomes" id="UP001291309">
    <property type="component" value="Unassembled WGS sequence"/>
</dbReference>
<dbReference type="RefSeq" id="WP_321550771.1">
    <property type="nucleotide sequence ID" value="NZ_JAXIVS010000017.1"/>
</dbReference>
<dbReference type="PANTHER" id="PTHR44591">
    <property type="entry name" value="STRESS RESPONSE REGULATOR PROTEIN 1"/>
    <property type="match status" value="1"/>
</dbReference>
<dbReference type="Gene3D" id="3.40.50.2300">
    <property type="match status" value="1"/>
</dbReference>
<dbReference type="Pfam" id="PF00072">
    <property type="entry name" value="Response_reg"/>
    <property type="match status" value="1"/>
</dbReference>
<keyword evidence="1 2" id="KW-0597">Phosphoprotein</keyword>